<gene>
    <name evidence="1" type="ORF">GLOTRDRAFT_131209</name>
</gene>
<sequence length="322" mass="36229">MRSVGVYEGEYYMVSHVQDVGKRLWKASKSSERLETTFKRLAHRNAIRQMEGMKLYKWARKYWIAQRQERIVSKMRKKGYREVTTMAAACQDLFTRDPVVGAPRELTKKVSTNSPGNASPASIFSSLPEPGDAVLDITVASQLGQGRVGTVHIADVRSCSVPVDIPPFVVKVANRDFCDNLFKKAWMYKAAMVLGWDRVATTKLPTSILFLERVGGYSPLGEPVPQTVQDDLWSITKDFGELHIFAKDLRYDNVLLAPDSPPGLPSLVSPSSHRSYGLRVVDFDLEYKVNLPPQSLDFHHRHPVRLILDKVPSGNVVNPFDD</sequence>
<name>S7PZM3_GLOTA</name>
<accession>S7PZM3</accession>
<dbReference type="Proteomes" id="UP000030669">
    <property type="component" value="Unassembled WGS sequence"/>
</dbReference>
<dbReference type="OrthoDB" id="3182995at2759"/>
<dbReference type="AlphaFoldDB" id="S7PZM3"/>
<evidence type="ECO:0000313" key="2">
    <source>
        <dbReference type="Proteomes" id="UP000030669"/>
    </source>
</evidence>
<dbReference type="GeneID" id="19302264"/>
<evidence type="ECO:0008006" key="3">
    <source>
        <dbReference type="Google" id="ProtNLM"/>
    </source>
</evidence>
<reference evidence="1 2" key="1">
    <citation type="journal article" date="2012" name="Science">
        <title>The Paleozoic origin of enzymatic lignin decomposition reconstructed from 31 fungal genomes.</title>
        <authorList>
            <person name="Floudas D."/>
            <person name="Binder M."/>
            <person name="Riley R."/>
            <person name="Barry K."/>
            <person name="Blanchette R.A."/>
            <person name="Henrissat B."/>
            <person name="Martinez A.T."/>
            <person name="Otillar R."/>
            <person name="Spatafora J.W."/>
            <person name="Yadav J.S."/>
            <person name="Aerts A."/>
            <person name="Benoit I."/>
            <person name="Boyd A."/>
            <person name="Carlson A."/>
            <person name="Copeland A."/>
            <person name="Coutinho P.M."/>
            <person name="de Vries R.P."/>
            <person name="Ferreira P."/>
            <person name="Findley K."/>
            <person name="Foster B."/>
            <person name="Gaskell J."/>
            <person name="Glotzer D."/>
            <person name="Gorecki P."/>
            <person name="Heitman J."/>
            <person name="Hesse C."/>
            <person name="Hori C."/>
            <person name="Igarashi K."/>
            <person name="Jurgens J.A."/>
            <person name="Kallen N."/>
            <person name="Kersten P."/>
            <person name="Kohler A."/>
            <person name="Kuees U."/>
            <person name="Kumar T.K.A."/>
            <person name="Kuo A."/>
            <person name="LaButti K."/>
            <person name="Larrondo L.F."/>
            <person name="Lindquist E."/>
            <person name="Ling A."/>
            <person name="Lombard V."/>
            <person name="Lucas S."/>
            <person name="Lundell T."/>
            <person name="Martin R."/>
            <person name="McLaughlin D.J."/>
            <person name="Morgenstern I."/>
            <person name="Morin E."/>
            <person name="Murat C."/>
            <person name="Nagy L.G."/>
            <person name="Nolan M."/>
            <person name="Ohm R.A."/>
            <person name="Patyshakuliyeva A."/>
            <person name="Rokas A."/>
            <person name="Ruiz-Duenas F.J."/>
            <person name="Sabat G."/>
            <person name="Salamov A."/>
            <person name="Samejima M."/>
            <person name="Schmutz J."/>
            <person name="Slot J.C."/>
            <person name="St John F."/>
            <person name="Stenlid J."/>
            <person name="Sun H."/>
            <person name="Sun S."/>
            <person name="Syed K."/>
            <person name="Tsang A."/>
            <person name="Wiebenga A."/>
            <person name="Young D."/>
            <person name="Pisabarro A."/>
            <person name="Eastwood D.C."/>
            <person name="Martin F."/>
            <person name="Cullen D."/>
            <person name="Grigoriev I.V."/>
            <person name="Hibbett D.S."/>
        </authorList>
    </citation>
    <scope>NUCLEOTIDE SEQUENCE [LARGE SCALE GENOMIC DNA]</scope>
    <source>
        <strain evidence="1 2">ATCC 11539</strain>
    </source>
</reference>
<dbReference type="RefSeq" id="XP_007868255.1">
    <property type="nucleotide sequence ID" value="XM_007870064.1"/>
</dbReference>
<dbReference type="EMBL" id="KB469306">
    <property type="protein sequence ID" value="EPQ52918.1"/>
    <property type="molecule type" value="Genomic_DNA"/>
</dbReference>
<keyword evidence="2" id="KW-1185">Reference proteome</keyword>
<evidence type="ECO:0000313" key="1">
    <source>
        <dbReference type="EMBL" id="EPQ52918.1"/>
    </source>
</evidence>
<organism evidence="1 2">
    <name type="scientific">Gloeophyllum trabeum (strain ATCC 11539 / FP-39264 / Madison 617)</name>
    <name type="common">Brown rot fungus</name>
    <dbReference type="NCBI Taxonomy" id="670483"/>
    <lineage>
        <taxon>Eukaryota</taxon>
        <taxon>Fungi</taxon>
        <taxon>Dikarya</taxon>
        <taxon>Basidiomycota</taxon>
        <taxon>Agaricomycotina</taxon>
        <taxon>Agaricomycetes</taxon>
        <taxon>Gloeophyllales</taxon>
        <taxon>Gloeophyllaceae</taxon>
        <taxon>Gloeophyllum</taxon>
    </lineage>
</organism>
<dbReference type="KEGG" id="gtr:GLOTRDRAFT_131209"/>
<dbReference type="HOGENOM" id="CLU_863439_0_0_1"/>
<dbReference type="eggNOG" id="ENOG502SS29">
    <property type="taxonomic scope" value="Eukaryota"/>
</dbReference>
<protein>
    <recommendedName>
        <fullName evidence="3">Protein kinase domain-containing protein</fullName>
    </recommendedName>
</protein>
<proteinExistence type="predicted"/>